<comment type="caution">
    <text evidence="1">The sequence shown here is derived from an EMBL/GenBank/DDBJ whole genome shotgun (WGS) entry which is preliminary data.</text>
</comment>
<accession>A0A7J0EYN0</accession>
<evidence type="ECO:0000313" key="2">
    <source>
        <dbReference type="Proteomes" id="UP000585474"/>
    </source>
</evidence>
<dbReference type="AlphaFoldDB" id="A0A7J0EYN0"/>
<reference evidence="1 2" key="1">
    <citation type="submission" date="2019-07" db="EMBL/GenBank/DDBJ databases">
        <title>De Novo Assembly of kiwifruit Actinidia rufa.</title>
        <authorList>
            <person name="Sugita-Konishi S."/>
            <person name="Sato K."/>
            <person name="Mori E."/>
            <person name="Abe Y."/>
            <person name="Kisaki G."/>
            <person name="Hamano K."/>
            <person name="Suezawa K."/>
            <person name="Otani M."/>
            <person name="Fukuda T."/>
            <person name="Manabe T."/>
            <person name="Gomi K."/>
            <person name="Tabuchi M."/>
            <person name="Akimitsu K."/>
            <person name="Kataoka I."/>
        </authorList>
    </citation>
    <scope>NUCLEOTIDE SEQUENCE [LARGE SCALE GENOMIC DNA]</scope>
    <source>
        <strain evidence="2">cv. Fuchu</strain>
    </source>
</reference>
<organism evidence="1 2">
    <name type="scientific">Actinidia rufa</name>
    <dbReference type="NCBI Taxonomy" id="165716"/>
    <lineage>
        <taxon>Eukaryota</taxon>
        <taxon>Viridiplantae</taxon>
        <taxon>Streptophyta</taxon>
        <taxon>Embryophyta</taxon>
        <taxon>Tracheophyta</taxon>
        <taxon>Spermatophyta</taxon>
        <taxon>Magnoliopsida</taxon>
        <taxon>eudicotyledons</taxon>
        <taxon>Gunneridae</taxon>
        <taxon>Pentapetalae</taxon>
        <taxon>asterids</taxon>
        <taxon>Ericales</taxon>
        <taxon>Actinidiaceae</taxon>
        <taxon>Actinidia</taxon>
    </lineage>
</organism>
<proteinExistence type="predicted"/>
<gene>
    <name evidence="1" type="ORF">Acr_07g0017470</name>
</gene>
<evidence type="ECO:0000313" key="1">
    <source>
        <dbReference type="EMBL" id="GFY91551.1"/>
    </source>
</evidence>
<name>A0A7J0EYN0_9ERIC</name>
<protein>
    <submittedName>
        <fullName evidence="1">Uncharacterized protein</fullName>
    </submittedName>
</protein>
<dbReference type="Proteomes" id="UP000585474">
    <property type="component" value="Unassembled WGS sequence"/>
</dbReference>
<sequence>MVFSSSLGDHGLKWFEKLPPGPIRCFLQLSKSFVAWFVINTEAPKSVSSLLTLRKVNYKLKLTPSEKLWDDLTLYPPTDLEDHMTRVEMYAQLEDDVKQAKWAWGMSSRGEGTYKRQKESTEDRDGWVRALKSFLNQLVQAGHLKEFVDHEKMKTEETKVKPNLRFNATGKKLTMPWRMTSPSRLFT</sequence>
<keyword evidence="2" id="KW-1185">Reference proteome</keyword>
<dbReference type="EMBL" id="BJWL01000007">
    <property type="protein sequence ID" value="GFY91551.1"/>
    <property type="molecule type" value="Genomic_DNA"/>
</dbReference>